<sequence length="308" mass="34339">MTASPSPLNSSSLSSLHYDPTIVGYVLSGILGAFVWDVFSNIGYDYELLWRWPVEVPAATYLISRISTLIFSIVTLVFVVTTDTASCARLVTTEKWSVAVAISTTSLLFFWRVRAVYKDNRIVCGFFFLAWLAVACASVLHTQFSVFVLDLEQIQQAGRCFTTGSYSTFIIASTLVPMVNDLLIFCAITYRLMAMAEVDNPTPKKRLMVALFGKYLPAFSRTLLQDGQAYFLTLVPIYTFSMVCYALYPHTISRYTVVVAFPAIAFANLMACKIYRKTRLGIHTASETDSLVKPSRAMAFVRSATSFT</sequence>
<dbReference type="OrthoDB" id="3038990at2759"/>
<feature type="transmembrane region" description="Helical" evidence="1">
    <location>
        <begin position="229"/>
        <end position="248"/>
    </location>
</feature>
<dbReference type="Proteomes" id="UP000054270">
    <property type="component" value="Unassembled WGS sequence"/>
</dbReference>
<name>A0A0D2NRZ5_HYPSF</name>
<feature type="transmembrane region" description="Helical" evidence="1">
    <location>
        <begin position="169"/>
        <end position="190"/>
    </location>
</feature>
<organism evidence="2 3">
    <name type="scientific">Hypholoma sublateritium (strain FD-334 SS-4)</name>
    <dbReference type="NCBI Taxonomy" id="945553"/>
    <lineage>
        <taxon>Eukaryota</taxon>
        <taxon>Fungi</taxon>
        <taxon>Dikarya</taxon>
        <taxon>Basidiomycota</taxon>
        <taxon>Agaricomycotina</taxon>
        <taxon>Agaricomycetes</taxon>
        <taxon>Agaricomycetidae</taxon>
        <taxon>Agaricales</taxon>
        <taxon>Agaricineae</taxon>
        <taxon>Strophariaceae</taxon>
        <taxon>Hypholoma</taxon>
    </lineage>
</organism>
<gene>
    <name evidence="2" type="ORF">HYPSUDRAFT_44210</name>
</gene>
<evidence type="ECO:0000313" key="2">
    <source>
        <dbReference type="EMBL" id="KJA19461.1"/>
    </source>
</evidence>
<dbReference type="AlphaFoldDB" id="A0A0D2NRZ5"/>
<protein>
    <submittedName>
        <fullName evidence="2">Uncharacterized protein</fullName>
    </submittedName>
</protein>
<keyword evidence="3" id="KW-1185">Reference proteome</keyword>
<evidence type="ECO:0000256" key="1">
    <source>
        <dbReference type="SAM" id="Phobius"/>
    </source>
</evidence>
<accession>A0A0D2NRZ5</accession>
<keyword evidence="1" id="KW-0472">Membrane</keyword>
<reference evidence="3" key="1">
    <citation type="submission" date="2014-04" db="EMBL/GenBank/DDBJ databases">
        <title>Evolutionary Origins and Diversification of the Mycorrhizal Mutualists.</title>
        <authorList>
            <consortium name="DOE Joint Genome Institute"/>
            <consortium name="Mycorrhizal Genomics Consortium"/>
            <person name="Kohler A."/>
            <person name="Kuo A."/>
            <person name="Nagy L.G."/>
            <person name="Floudas D."/>
            <person name="Copeland A."/>
            <person name="Barry K.W."/>
            <person name="Cichocki N."/>
            <person name="Veneault-Fourrey C."/>
            <person name="LaButti K."/>
            <person name="Lindquist E.A."/>
            <person name="Lipzen A."/>
            <person name="Lundell T."/>
            <person name="Morin E."/>
            <person name="Murat C."/>
            <person name="Riley R."/>
            <person name="Ohm R."/>
            <person name="Sun H."/>
            <person name="Tunlid A."/>
            <person name="Henrissat B."/>
            <person name="Grigoriev I.V."/>
            <person name="Hibbett D.S."/>
            <person name="Martin F."/>
        </authorList>
    </citation>
    <scope>NUCLEOTIDE SEQUENCE [LARGE SCALE GENOMIC DNA]</scope>
    <source>
        <strain evidence="3">FD-334 SS-4</strain>
    </source>
</reference>
<feature type="transmembrane region" description="Helical" evidence="1">
    <location>
        <begin position="59"/>
        <end position="81"/>
    </location>
</feature>
<proteinExistence type="predicted"/>
<dbReference type="EMBL" id="KN817577">
    <property type="protein sequence ID" value="KJA19461.1"/>
    <property type="molecule type" value="Genomic_DNA"/>
</dbReference>
<keyword evidence="1" id="KW-0812">Transmembrane</keyword>
<feature type="transmembrane region" description="Helical" evidence="1">
    <location>
        <begin position="254"/>
        <end position="272"/>
    </location>
</feature>
<feature type="transmembrane region" description="Helical" evidence="1">
    <location>
        <begin position="96"/>
        <end position="113"/>
    </location>
</feature>
<keyword evidence="1" id="KW-1133">Transmembrane helix</keyword>
<evidence type="ECO:0000313" key="3">
    <source>
        <dbReference type="Proteomes" id="UP000054270"/>
    </source>
</evidence>
<feature type="transmembrane region" description="Helical" evidence="1">
    <location>
        <begin position="125"/>
        <end position="149"/>
    </location>
</feature>
<feature type="transmembrane region" description="Helical" evidence="1">
    <location>
        <begin position="20"/>
        <end position="39"/>
    </location>
</feature>